<name>A0A1Y5S4Y0_9RHOB</name>
<evidence type="ECO:0000256" key="7">
    <source>
        <dbReference type="HAMAP-Rule" id="MF_00009"/>
    </source>
</evidence>
<evidence type="ECO:0000313" key="9">
    <source>
        <dbReference type="EMBL" id="SLN32684.1"/>
    </source>
</evidence>
<evidence type="ECO:0000256" key="6">
    <source>
        <dbReference type="ARBA" id="ARBA00022833"/>
    </source>
</evidence>
<dbReference type="SUPFAM" id="SSF55486">
    <property type="entry name" value="Metalloproteases ('zincins'), catalytic domain"/>
    <property type="match status" value="1"/>
</dbReference>
<keyword evidence="7" id="KW-0690">Ribosome biogenesis</keyword>
<comment type="subcellular location">
    <subcellularLocation>
        <location evidence="7">Cytoplasm</location>
    </subcellularLocation>
</comment>
<protein>
    <recommendedName>
        <fullName evidence="7">Endoribonuclease YbeY</fullName>
        <ecNumber evidence="7">3.1.-.-</ecNumber>
    </recommendedName>
</protein>
<evidence type="ECO:0000256" key="5">
    <source>
        <dbReference type="ARBA" id="ARBA00022801"/>
    </source>
</evidence>
<evidence type="ECO:0000256" key="1">
    <source>
        <dbReference type="ARBA" id="ARBA00010875"/>
    </source>
</evidence>
<dbReference type="NCBIfam" id="TIGR00043">
    <property type="entry name" value="rRNA maturation RNase YbeY"/>
    <property type="match status" value="1"/>
</dbReference>
<dbReference type="InterPro" id="IPR002036">
    <property type="entry name" value="YbeY"/>
</dbReference>
<dbReference type="HAMAP" id="MF_00009">
    <property type="entry name" value="Endoribonucl_YbeY"/>
    <property type="match status" value="1"/>
</dbReference>
<keyword evidence="3 7" id="KW-0479">Metal-binding</keyword>
<sequence length="162" mass="17624">MLTETIIEDDRWQSVELDALCERAATATLEYLGLEVKSFEISILGCDDARISLLNSDFRGKPQPTNVLSWPTEERGARQAGETPELPAPGADPELGDIAISYDTCAREANGAGKPFADHVAHLIVHGVLHLLGYDHIRDQDATLMQSTEVAILGKLGLPDPY</sequence>
<comment type="function">
    <text evidence="7">Single strand-specific metallo-endoribonuclease involved in late-stage 70S ribosome quality control and in maturation of the 3' terminus of the 16S rRNA.</text>
</comment>
<gene>
    <name evidence="7 9" type="primary">ybeY</name>
    <name evidence="9" type="ORF">PEL8287_01564</name>
</gene>
<dbReference type="OrthoDB" id="9807740at2"/>
<dbReference type="EMBL" id="FWFL01000003">
    <property type="protein sequence ID" value="SLN32684.1"/>
    <property type="molecule type" value="Genomic_DNA"/>
</dbReference>
<dbReference type="EC" id="3.1.-.-" evidence="7"/>
<keyword evidence="10" id="KW-1185">Reference proteome</keyword>
<comment type="similarity">
    <text evidence="1 7">Belongs to the endoribonuclease YbeY family.</text>
</comment>
<reference evidence="9 10" key="1">
    <citation type="submission" date="2017-03" db="EMBL/GenBank/DDBJ databases">
        <authorList>
            <person name="Afonso C.L."/>
            <person name="Miller P.J."/>
            <person name="Scott M.A."/>
            <person name="Spackman E."/>
            <person name="Goraichik I."/>
            <person name="Dimitrov K.M."/>
            <person name="Suarez D.L."/>
            <person name="Swayne D.E."/>
        </authorList>
    </citation>
    <scope>NUCLEOTIDE SEQUENCE [LARGE SCALE GENOMIC DNA]</scope>
    <source>
        <strain evidence="9 10">CECT 8287</strain>
    </source>
</reference>
<keyword evidence="7" id="KW-0963">Cytoplasm</keyword>
<comment type="cofactor">
    <cofactor evidence="7">
        <name>Zn(2+)</name>
        <dbReference type="ChEBI" id="CHEBI:29105"/>
    </cofactor>
    <text evidence="7">Binds 1 zinc ion.</text>
</comment>
<evidence type="ECO:0000256" key="2">
    <source>
        <dbReference type="ARBA" id="ARBA00022722"/>
    </source>
</evidence>
<keyword evidence="4 7" id="KW-0255">Endonuclease</keyword>
<evidence type="ECO:0000256" key="4">
    <source>
        <dbReference type="ARBA" id="ARBA00022759"/>
    </source>
</evidence>
<dbReference type="PANTHER" id="PTHR46986:SF1">
    <property type="entry name" value="ENDORIBONUCLEASE YBEY, CHLOROPLASTIC"/>
    <property type="match status" value="1"/>
</dbReference>
<dbReference type="RefSeq" id="WP_085891791.1">
    <property type="nucleotide sequence ID" value="NZ_FWFL01000003.1"/>
</dbReference>
<organism evidence="9 10">
    <name type="scientific">Roseovarius litorisediminis</name>
    <dbReference type="NCBI Taxonomy" id="1312363"/>
    <lineage>
        <taxon>Bacteria</taxon>
        <taxon>Pseudomonadati</taxon>
        <taxon>Pseudomonadota</taxon>
        <taxon>Alphaproteobacteria</taxon>
        <taxon>Rhodobacterales</taxon>
        <taxon>Roseobacteraceae</taxon>
        <taxon>Roseovarius</taxon>
    </lineage>
</organism>
<dbReference type="Gene3D" id="3.40.390.30">
    <property type="entry name" value="Metalloproteases ('zincins'), catalytic domain"/>
    <property type="match status" value="1"/>
</dbReference>
<dbReference type="Pfam" id="PF02130">
    <property type="entry name" value="YbeY"/>
    <property type="match status" value="1"/>
</dbReference>
<dbReference type="InterPro" id="IPR023091">
    <property type="entry name" value="MetalPrtase_cat_dom_sf_prd"/>
</dbReference>
<dbReference type="PANTHER" id="PTHR46986">
    <property type="entry name" value="ENDORIBONUCLEASE YBEY, CHLOROPLASTIC"/>
    <property type="match status" value="1"/>
</dbReference>
<dbReference type="GO" id="GO:0005737">
    <property type="term" value="C:cytoplasm"/>
    <property type="evidence" value="ECO:0007669"/>
    <property type="project" value="UniProtKB-SubCell"/>
</dbReference>
<feature type="binding site" evidence="7">
    <location>
        <position position="126"/>
    </location>
    <ligand>
        <name>Zn(2+)</name>
        <dbReference type="ChEBI" id="CHEBI:29105"/>
        <note>catalytic</note>
    </ligand>
</feature>
<dbReference type="GO" id="GO:0004521">
    <property type="term" value="F:RNA endonuclease activity"/>
    <property type="evidence" value="ECO:0007669"/>
    <property type="project" value="UniProtKB-UniRule"/>
</dbReference>
<proteinExistence type="inferred from homology"/>
<dbReference type="GO" id="GO:0008270">
    <property type="term" value="F:zinc ion binding"/>
    <property type="evidence" value="ECO:0007669"/>
    <property type="project" value="UniProtKB-UniRule"/>
</dbReference>
<dbReference type="InterPro" id="IPR020549">
    <property type="entry name" value="YbeY_CS"/>
</dbReference>
<evidence type="ECO:0000256" key="3">
    <source>
        <dbReference type="ARBA" id="ARBA00022723"/>
    </source>
</evidence>
<feature type="region of interest" description="Disordered" evidence="8">
    <location>
        <begin position="64"/>
        <end position="93"/>
    </location>
</feature>
<keyword evidence="6 7" id="KW-0862">Zinc</keyword>
<feature type="binding site" evidence="7">
    <location>
        <position position="136"/>
    </location>
    <ligand>
        <name>Zn(2+)</name>
        <dbReference type="ChEBI" id="CHEBI:29105"/>
        <note>catalytic</note>
    </ligand>
</feature>
<dbReference type="GO" id="GO:0004222">
    <property type="term" value="F:metalloendopeptidase activity"/>
    <property type="evidence" value="ECO:0007669"/>
    <property type="project" value="InterPro"/>
</dbReference>
<keyword evidence="5 7" id="KW-0378">Hydrolase</keyword>
<feature type="binding site" evidence="7">
    <location>
        <position position="130"/>
    </location>
    <ligand>
        <name>Zn(2+)</name>
        <dbReference type="ChEBI" id="CHEBI:29105"/>
        <note>catalytic</note>
    </ligand>
</feature>
<accession>A0A1Y5S4Y0</accession>
<evidence type="ECO:0000256" key="8">
    <source>
        <dbReference type="SAM" id="MobiDB-lite"/>
    </source>
</evidence>
<dbReference type="Proteomes" id="UP000193827">
    <property type="component" value="Unassembled WGS sequence"/>
</dbReference>
<dbReference type="GO" id="GO:0006364">
    <property type="term" value="P:rRNA processing"/>
    <property type="evidence" value="ECO:0007669"/>
    <property type="project" value="UniProtKB-UniRule"/>
</dbReference>
<keyword evidence="2 7" id="KW-0540">Nuclease</keyword>
<dbReference type="PROSITE" id="PS01306">
    <property type="entry name" value="UPF0054"/>
    <property type="match status" value="1"/>
</dbReference>
<evidence type="ECO:0000313" key="10">
    <source>
        <dbReference type="Proteomes" id="UP000193827"/>
    </source>
</evidence>
<keyword evidence="7" id="KW-0698">rRNA processing</keyword>
<dbReference type="AlphaFoldDB" id="A0A1Y5S4Y0"/>